<keyword evidence="3" id="KW-1185">Reference proteome</keyword>
<keyword evidence="1" id="KW-0472">Membrane</keyword>
<proteinExistence type="predicted"/>
<protein>
    <submittedName>
        <fullName evidence="2">Uncharacterized protein</fullName>
    </submittedName>
</protein>
<feature type="transmembrane region" description="Helical" evidence="1">
    <location>
        <begin position="36"/>
        <end position="55"/>
    </location>
</feature>
<accession>A0A517VF59</accession>
<name>A0A517VF59_9PLAN</name>
<dbReference type="EMBL" id="CP036343">
    <property type="protein sequence ID" value="QDT91642.1"/>
    <property type="molecule type" value="Genomic_DNA"/>
</dbReference>
<organism evidence="2 3">
    <name type="scientific">Gimesia algae</name>
    <dbReference type="NCBI Taxonomy" id="2527971"/>
    <lineage>
        <taxon>Bacteria</taxon>
        <taxon>Pseudomonadati</taxon>
        <taxon>Planctomycetota</taxon>
        <taxon>Planctomycetia</taxon>
        <taxon>Planctomycetales</taxon>
        <taxon>Planctomycetaceae</taxon>
        <taxon>Gimesia</taxon>
    </lineage>
</organism>
<dbReference type="KEGG" id="gax:Pan161_33040"/>
<sequence>MKTFGLDVPNWSTQKSLRTFWSNPPLIDPKLKHRLYFQWKLGIMLIVLGFVSFLISEFSQ</sequence>
<evidence type="ECO:0000313" key="2">
    <source>
        <dbReference type="EMBL" id="QDT91642.1"/>
    </source>
</evidence>
<keyword evidence="1" id="KW-1133">Transmembrane helix</keyword>
<evidence type="ECO:0000256" key="1">
    <source>
        <dbReference type="SAM" id="Phobius"/>
    </source>
</evidence>
<dbReference type="AlphaFoldDB" id="A0A517VF59"/>
<gene>
    <name evidence="2" type="ORF">Pan161_33040</name>
</gene>
<dbReference type="Proteomes" id="UP000316855">
    <property type="component" value="Chromosome"/>
</dbReference>
<reference evidence="2 3" key="1">
    <citation type="submission" date="2019-02" db="EMBL/GenBank/DDBJ databases">
        <title>Deep-cultivation of Planctomycetes and their phenomic and genomic characterization uncovers novel biology.</title>
        <authorList>
            <person name="Wiegand S."/>
            <person name="Jogler M."/>
            <person name="Boedeker C."/>
            <person name="Pinto D."/>
            <person name="Vollmers J."/>
            <person name="Rivas-Marin E."/>
            <person name="Kohn T."/>
            <person name="Peeters S.H."/>
            <person name="Heuer A."/>
            <person name="Rast P."/>
            <person name="Oberbeckmann S."/>
            <person name="Bunk B."/>
            <person name="Jeske O."/>
            <person name="Meyerdierks A."/>
            <person name="Storesund J.E."/>
            <person name="Kallscheuer N."/>
            <person name="Luecker S."/>
            <person name="Lage O.M."/>
            <person name="Pohl T."/>
            <person name="Merkel B.J."/>
            <person name="Hornburger P."/>
            <person name="Mueller R.-W."/>
            <person name="Bruemmer F."/>
            <person name="Labrenz M."/>
            <person name="Spormann A.M."/>
            <person name="Op den Camp H."/>
            <person name="Overmann J."/>
            <person name="Amann R."/>
            <person name="Jetten M.S.M."/>
            <person name="Mascher T."/>
            <person name="Medema M.H."/>
            <person name="Devos D.P."/>
            <person name="Kaster A.-K."/>
            <person name="Ovreas L."/>
            <person name="Rohde M."/>
            <person name="Galperin M.Y."/>
            <person name="Jogler C."/>
        </authorList>
    </citation>
    <scope>NUCLEOTIDE SEQUENCE [LARGE SCALE GENOMIC DNA]</scope>
    <source>
        <strain evidence="2 3">Pan161</strain>
    </source>
</reference>
<evidence type="ECO:0000313" key="3">
    <source>
        <dbReference type="Proteomes" id="UP000316855"/>
    </source>
</evidence>
<keyword evidence="1" id="KW-0812">Transmembrane</keyword>